<evidence type="ECO:0000313" key="3">
    <source>
        <dbReference type="EMBL" id="GBF40615.1"/>
    </source>
</evidence>
<dbReference type="Proteomes" id="UP000245076">
    <property type="component" value="Unassembled WGS sequence"/>
</dbReference>
<evidence type="ECO:0000256" key="1">
    <source>
        <dbReference type="ARBA" id="ARBA00006817"/>
    </source>
</evidence>
<accession>A0A2P2D7L9</accession>
<dbReference type="EMBL" id="BFAY01000012">
    <property type="protein sequence ID" value="GBF40615.1"/>
    <property type="molecule type" value="Genomic_DNA"/>
</dbReference>
<proteinExistence type="inferred from homology"/>
<sequence length="165" mass="19310">MQVFLLCLRISYKNAFLWRIKSDRFPKMDPKQITIQSTIAADIKKVWDYYTNPQHIIKWNFATDDWQCPWAKNDMRPGGKYSARMEAKDGSFGFEFEAIYDTVVDQKNFSYTMGDGRKATVSFENQDNKTLVVVSFDPESENPIEMQRGGWQAILDNFKKYTEAN</sequence>
<dbReference type="InterPro" id="IPR023393">
    <property type="entry name" value="START-like_dom_sf"/>
</dbReference>
<gene>
    <name evidence="3" type="ORF">LPTSP1_36330</name>
</gene>
<protein>
    <recommendedName>
        <fullName evidence="2">Activator of Hsp90 ATPase homologue 1/2-like C-terminal domain-containing protein</fullName>
    </recommendedName>
</protein>
<dbReference type="CDD" id="cd08897">
    <property type="entry name" value="SRPBCC_CalC_Aha1-like_4"/>
    <property type="match status" value="1"/>
</dbReference>
<evidence type="ECO:0000259" key="2">
    <source>
        <dbReference type="Pfam" id="PF08327"/>
    </source>
</evidence>
<dbReference type="AlphaFoldDB" id="A0A2P2D7L9"/>
<dbReference type="Gene3D" id="3.30.530.20">
    <property type="match status" value="1"/>
</dbReference>
<comment type="caution">
    <text evidence="3">The sequence shown here is derived from an EMBL/GenBank/DDBJ whole genome shotgun (WGS) entry which is preliminary data.</text>
</comment>
<reference evidence="3 4" key="1">
    <citation type="submission" date="2018-02" db="EMBL/GenBank/DDBJ databases">
        <title>Novel Leptospira species isolated from soil and water in Japan.</title>
        <authorList>
            <person name="Nakao R."/>
            <person name="Masuzawa T."/>
        </authorList>
    </citation>
    <scope>NUCLEOTIDE SEQUENCE [LARGE SCALE GENOMIC DNA]</scope>
    <source>
        <strain evidence="3 4">E8</strain>
    </source>
</reference>
<keyword evidence="4" id="KW-1185">Reference proteome</keyword>
<name>A0A2P2D7L9_9LEPT</name>
<dbReference type="SUPFAM" id="SSF55961">
    <property type="entry name" value="Bet v1-like"/>
    <property type="match status" value="1"/>
</dbReference>
<feature type="domain" description="Activator of Hsp90 ATPase homologue 1/2-like C-terminal" evidence="2">
    <location>
        <begin position="41"/>
        <end position="162"/>
    </location>
</feature>
<organism evidence="3 4">
    <name type="scientific">Leptospira johnsonii</name>
    <dbReference type="NCBI Taxonomy" id="1917820"/>
    <lineage>
        <taxon>Bacteria</taxon>
        <taxon>Pseudomonadati</taxon>
        <taxon>Spirochaetota</taxon>
        <taxon>Spirochaetia</taxon>
        <taxon>Leptospirales</taxon>
        <taxon>Leptospiraceae</taxon>
        <taxon>Leptospira</taxon>
    </lineage>
</organism>
<dbReference type="InterPro" id="IPR013538">
    <property type="entry name" value="ASHA1/2-like_C"/>
</dbReference>
<evidence type="ECO:0000313" key="4">
    <source>
        <dbReference type="Proteomes" id="UP000245076"/>
    </source>
</evidence>
<comment type="similarity">
    <text evidence="1">Belongs to the AHA1 family.</text>
</comment>
<dbReference type="Pfam" id="PF08327">
    <property type="entry name" value="AHSA1"/>
    <property type="match status" value="1"/>
</dbReference>